<organism evidence="1 2">
    <name type="scientific">Thelohanellus kitauei</name>
    <name type="common">Myxosporean</name>
    <dbReference type="NCBI Taxonomy" id="669202"/>
    <lineage>
        <taxon>Eukaryota</taxon>
        <taxon>Metazoa</taxon>
        <taxon>Cnidaria</taxon>
        <taxon>Myxozoa</taxon>
        <taxon>Myxosporea</taxon>
        <taxon>Bivalvulida</taxon>
        <taxon>Platysporina</taxon>
        <taxon>Myxobolidae</taxon>
        <taxon>Thelohanellus</taxon>
    </lineage>
</organism>
<evidence type="ECO:0000313" key="2">
    <source>
        <dbReference type="Proteomes" id="UP000031668"/>
    </source>
</evidence>
<gene>
    <name evidence="1" type="ORF">RF11_02977</name>
</gene>
<dbReference type="Proteomes" id="UP000031668">
    <property type="component" value="Unassembled WGS sequence"/>
</dbReference>
<protein>
    <submittedName>
        <fullName evidence="1">Uncharacterized protein</fullName>
    </submittedName>
</protein>
<comment type="caution">
    <text evidence="1">The sequence shown here is derived from an EMBL/GenBank/DDBJ whole genome shotgun (WGS) entry which is preliminary data.</text>
</comment>
<keyword evidence="2" id="KW-1185">Reference proteome</keyword>
<evidence type="ECO:0000313" key="1">
    <source>
        <dbReference type="EMBL" id="KII71527.1"/>
    </source>
</evidence>
<dbReference type="AlphaFoldDB" id="A0A0C2NC26"/>
<accession>A0A0C2NC26</accession>
<proteinExistence type="predicted"/>
<reference evidence="1 2" key="1">
    <citation type="journal article" date="2014" name="Genome Biol. Evol.">
        <title>The genome of the myxosporean Thelohanellus kitauei shows adaptations to nutrient acquisition within its fish host.</title>
        <authorList>
            <person name="Yang Y."/>
            <person name="Xiong J."/>
            <person name="Zhou Z."/>
            <person name="Huo F."/>
            <person name="Miao W."/>
            <person name="Ran C."/>
            <person name="Liu Y."/>
            <person name="Zhang J."/>
            <person name="Feng J."/>
            <person name="Wang M."/>
            <person name="Wang M."/>
            <person name="Wang L."/>
            <person name="Yao B."/>
        </authorList>
    </citation>
    <scope>NUCLEOTIDE SEQUENCE [LARGE SCALE GENOMIC DNA]</scope>
    <source>
        <strain evidence="1">Wuqing</strain>
    </source>
</reference>
<name>A0A0C2NC26_THEKT</name>
<sequence length="107" mass="12289">MFGRSPTNLIIDDNKYCGELEHFFGVRTNLAKIHEEAELNLSHKKQVQKLNFDHNNSHEVHFKPGDSVYLRIPSRSKISKVWESGWSVESTKGKIAQIANRGRKQNA</sequence>
<dbReference type="EMBL" id="JWZT01001726">
    <property type="protein sequence ID" value="KII71527.1"/>
    <property type="molecule type" value="Genomic_DNA"/>
</dbReference>